<gene>
    <name evidence="1" type="ORF">RHMOL_Rhmol06G0070700</name>
</gene>
<name>A0ACC0N9P6_RHOML</name>
<dbReference type="Proteomes" id="UP001062846">
    <property type="component" value="Chromosome 6"/>
</dbReference>
<protein>
    <submittedName>
        <fullName evidence="1">Uncharacterized protein</fullName>
    </submittedName>
</protein>
<keyword evidence="2" id="KW-1185">Reference proteome</keyword>
<proteinExistence type="predicted"/>
<reference evidence="1" key="1">
    <citation type="submission" date="2022-02" db="EMBL/GenBank/DDBJ databases">
        <title>Plant Genome Project.</title>
        <authorList>
            <person name="Zhang R.-G."/>
        </authorList>
    </citation>
    <scope>NUCLEOTIDE SEQUENCE</scope>
    <source>
        <strain evidence="1">AT1</strain>
    </source>
</reference>
<accession>A0ACC0N9P6</accession>
<dbReference type="EMBL" id="CM046393">
    <property type="protein sequence ID" value="KAI8550010.1"/>
    <property type="molecule type" value="Genomic_DNA"/>
</dbReference>
<comment type="caution">
    <text evidence="1">The sequence shown here is derived from an EMBL/GenBank/DDBJ whole genome shotgun (WGS) entry which is preliminary data.</text>
</comment>
<organism evidence="1 2">
    <name type="scientific">Rhododendron molle</name>
    <name type="common">Chinese azalea</name>
    <name type="synonym">Azalea mollis</name>
    <dbReference type="NCBI Taxonomy" id="49168"/>
    <lineage>
        <taxon>Eukaryota</taxon>
        <taxon>Viridiplantae</taxon>
        <taxon>Streptophyta</taxon>
        <taxon>Embryophyta</taxon>
        <taxon>Tracheophyta</taxon>
        <taxon>Spermatophyta</taxon>
        <taxon>Magnoliopsida</taxon>
        <taxon>eudicotyledons</taxon>
        <taxon>Gunneridae</taxon>
        <taxon>Pentapetalae</taxon>
        <taxon>asterids</taxon>
        <taxon>Ericales</taxon>
        <taxon>Ericaceae</taxon>
        <taxon>Ericoideae</taxon>
        <taxon>Rhodoreae</taxon>
        <taxon>Rhododendron</taxon>
    </lineage>
</organism>
<sequence length="518" mass="58318">MAIENYFSYYSAFLLPLLLFILAHFLRPRSKKLPPGPFPLPVIGHLHLVKTAPHEALSRLSSKHGPILFLRFGSRPTLVLSSPSAVEECFARNDVAFANRPPGVAADTLTYNYTSYVWAPYGHLWRVLRRLTVVELFSAKSLQKSSVIREEETRNFLSHLGRALRGRGSGNGDPKRVELKYWFFVLTVNIIMRVVKGERFVGDEDAGGEAGRKLVEGFEETFMRGKPLNLCDYFPVLRWVDYQGVEKSMRAVQGRRDGFLQGLVDEFRRKREANCVDVGDDYKSSTMVGTLLRLQESEPEFYSEDIIKSVILVLFLAGIGTSTSTMERAISLLLNHPEALCKVRTEIDTQVGHSRLLDETDLAALPFLHCVICETLRLHPPTPLLLPHYSSEDCTVGGFDVPRGTTLLVNAWAIHRDPNVWEEPNDFKPERFEAIEKEREGFKFVPFGVGRRACPGNKMAMPAISLAIGALIQCFELEKVGGEKRNASQLVEELILLKIDDLEVVCFPRQEALGLLSI</sequence>
<evidence type="ECO:0000313" key="1">
    <source>
        <dbReference type="EMBL" id="KAI8550010.1"/>
    </source>
</evidence>
<evidence type="ECO:0000313" key="2">
    <source>
        <dbReference type="Proteomes" id="UP001062846"/>
    </source>
</evidence>